<dbReference type="OrthoDB" id="5872070at2759"/>
<evidence type="ECO:0000256" key="2">
    <source>
        <dbReference type="ARBA" id="ARBA00007288"/>
    </source>
</evidence>
<dbReference type="AlphaFoldDB" id="A0A0B1TKC3"/>
<name>A0A0B1TKC3_OESDE</name>
<evidence type="ECO:0000256" key="3">
    <source>
        <dbReference type="ARBA" id="ARBA00015651"/>
    </source>
</evidence>
<comment type="function">
    <text evidence="1">Suppresses cannabinoid receptor CNR1-mediated tonic inhibition of voltage-gated calcium channels.</text>
</comment>
<evidence type="ECO:0000256" key="1">
    <source>
        <dbReference type="ARBA" id="ARBA00003884"/>
    </source>
</evidence>
<gene>
    <name evidence="6" type="ORF">OESDEN_02006</name>
</gene>
<evidence type="ECO:0000313" key="7">
    <source>
        <dbReference type="Proteomes" id="UP000053660"/>
    </source>
</evidence>
<accession>A0A0B1TKC3</accession>
<dbReference type="GO" id="GO:0031718">
    <property type="term" value="F:type 1 cannabinoid receptor binding"/>
    <property type="evidence" value="ECO:0007669"/>
    <property type="project" value="TreeGrafter"/>
</dbReference>
<dbReference type="InterPro" id="IPR029204">
    <property type="entry name" value="CNRIP1"/>
</dbReference>
<dbReference type="EMBL" id="KN549368">
    <property type="protein sequence ID" value="KHJ98008.1"/>
    <property type="molecule type" value="Genomic_DNA"/>
</dbReference>
<dbReference type="PANTHER" id="PTHR31952">
    <property type="entry name" value="CB1 CANNABINOID RECEPTOR-INTERACTING PROTEIN 1"/>
    <property type="match status" value="1"/>
</dbReference>
<dbReference type="PANTHER" id="PTHR31952:SF1">
    <property type="entry name" value="CB1 CANNABINOID RECEPTOR-INTERACTING PROTEIN 1"/>
    <property type="match status" value="1"/>
</dbReference>
<feature type="region of interest" description="Disordered" evidence="5">
    <location>
        <begin position="1"/>
        <end position="86"/>
    </location>
</feature>
<comment type="similarity">
    <text evidence="2">Belongs to the CNRIP family.</text>
</comment>
<evidence type="ECO:0000256" key="4">
    <source>
        <dbReference type="ARBA" id="ARBA00026030"/>
    </source>
</evidence>
<protein>
    <recommendedName>
        <fullName evidence="3">CB1 cannabinoid receptor-interacting protein 1</fullName>
    </recommendedName>
</protein>
<dbReference type="Proteomes" id="UP000053660">
    <property type="component" value="Unassembled WGS sequence"/>
</dbReference>
<comment type="subunit">
    <text evidence="4">Interacts with the cannabinoid receptor CNR1 (via C-terminus). Does not interact with cannabinoid receptor CNR2.</text>
</comment>
<proteinExistence type="inferred from homology"/>
<feature type="compositionally biased region" description="Polar residues" evidence="5">
    <location>
        <begin position="47"/>
        <end position="76"/>
    </location>
</feature>
<sequence>MVSTVMEGPPGTSPDSSSGTQYGSQQSASANQYQNQQQSAYGSQYQTQPQSQYGLSRQYDGTTQYPQGVTGYSSQGEDGLYSSSGSSGSHVSIQQYSFNNGNCQYEDGYIIDNGARRQATSEEIDRINQYKQTLNDYMKQVQGNVGDWVSNMFKNLPFNLGQSFPTMPNMPAMPEPPCLCSPQTCAQIQQQRNAIYGSGAQYDQQGYQSTGGQYQQTATYGSQYQQSSSASYGSQYQQSSGTTYGSQYQQPSSQSQYQQRTTQGSQYYLRKK</sequence>
<dbReference type="GO" id="GO:0005886">
    <property type="term" value="C:plasma membrane"/>
    <property type="evidence" value="ECO:0007669"/>
    <property type="project" value="TreeGrafter"/>
</dbReference>
<reference evidence="6 7" key="1">
    <citation type="submission" date="2014-03" db="EMBL/GenBank/DDBJ databases">
        <title>Draft genome of the hookworm Oesophagostomum dentatum.</title>
        <authorList>
            <person name="Mitreva M."/>
        </authorList>
    </citation>
    <scope>NUCLEOTIDE SEQUENCE [LARGE SCALE GENOMIC DNA]</scope>
    <source>
        <strain evidence="6 7">OD-Hann</strain>
    </source>
</reference>
<evidence type="ECO:0000256" key="5">
    <source>
        <dbReference type="SAM" id="MobiDB-lite"/>
    </source>
</evidence>
<feature type="region of interest" description="Disordered" evidence="5">
    <location>
        <begin position="231"/>
        <end position="272"/>
    </location>
</feature>
<evidence type="ECO:0000313" key="6">
    <source>
        <dbReference type="EMBL" id="KHJ98008.1"/>
    </source>
</evidence>
<keyword evidence="7" id="KW-1185">Reference proteome</keyword>
<feature type="compositionally biased region" description="Low complexity" evidence="5">
    <location>
        <begin position="8"/>
        <end position="46"/>
    </location>
</feature>
<organism evidence="6 7">
    <name type="scientific">Oesophagostomum dentatum</name>
    <name type="common">Nodular worm</name>
    <dbReference type="NCBI Taxonomy" id="61180"/>
    <lineage>
        <taxon>Eukaryota</taxon>
        <taxon>Metazoa</taxon>
        <taxon>Ecdysozoa</taxon>
        <taxon>Nematoda</taxon>
        <taxon>Chromadorea</taxon>
        <taxon>Rhabditida</taxon>
        <taxon>Rhabditina</taxon>
        <taxon>Rhabditomorpha</taxon>
        <taxon>Strongyloidea</taxon>
        <taxon>Strongylidae</taxon>
        <taxon>Oesophagostomum</taxon>
    </lineage>
</organism>